<feature type="transmembrane region" description="Helical" evidence="1">
    <location>
        <begin position="160"/>
        <end position="186"/>
    </location>
</feature>
<feature type="transmembrane region" description="Helical" evidence="1">
    <location>
        <begin position="122"/>
        <end position="148"/>
    </location>
</feature>
<evidence type="ECO:0000313" key="2">
    <source>
        <dbReference type="EMBL" id="SDK93013.1"/>
    </source>
</evidence>
<gene>
    <name evidence="2" type="ORF">SAMN04488074_10816</name>
</gene>
<feature type="transmembrane region" description="Helical" evidence="1">
    <location>
        <begin position="198"/>
        <end position="217"/>
    </location>
</feature>
<evidence type="ECO:0000256" key="1">
    <source>
        <dbReference type="SAM" id="Phobius"/>
    </source>
</evidence>
<dbReference type="RefSeq" id="WP_090007168.1">
    <property type="nucleotide sequence ID" value="NZ_FNET01000008.1"/>
</dbReference>
<feature type="transmembrane region" description="Helical" evidence="1">
    <location>
        <begin position="79"/>
        <end position="102"/>
    </location>
</feature>
<sequence length="230" mass="24930">MGAVLTGEDVIDRYVTDLGSRLQGSKKQVRDLLTETRDSLTDATEAHVDRGLTEREAQERAVEEFGPVREIANEYQAELAVAYGTRTLVWLAIVLPLMHMAWEYGRMLLIGPWQDFATMPPAWYLFIAKANDLTSGAASGVALVALILGRFLARGYDTKLLARIGAAIAIVAVGVVLLGNISIILATAHLDASRLVQSSPMVVATAITWIVIVRLGLLARRCLSCATIVV</sequence>
<dbReference type="NCBIfam" id="NF038403">
    <property type="entry name" value="perm_prefix_1"/>
    <property type="match status" value="1"/>
</dbReference>
<keyword evidence="1" id="KW-0472">Membrane</keyword>
<organism evidence="2 3">
    <name type="scientific">Lentzea albidocapillata subsp. violacea</name>
    <dbReference type="NCBI Taxonomy" id="128104"/>
    <lineage>
        <taxon>Bacteria</taxon>
        <taxon>Bacillati</taxon>
        <taxon>Actinomycetota</taxon>
        <taxon>Actinomycetes</taxon>
        <taxon>Pseudonocardiales</taxon>
        <taxon>Pseudonocardiaceae</taxon>
        <taxon>Lentzea</taxon>
    </lineage>
</organism>
<accession>A0A1G9FXW9</accession>
<protein>
    <submittedName>
        <fullName evidence="2">Uncharacterized protein</fullName>
    </submittedName>
</protein>
<keyword evidence="1" id="KW-0812">Transmembrane</keyword>
<proteinExistence type="predicted"/>
<dbReference type="Proteomes" id="UP000199682">
    <property type="component" value="Unassembled WGS sequence"/>
</dbReference>
<name>A0A1G9FXW9_9PSEU</name>
<evidence type="ECO:0000313" key="3">
    <source>
        <dbReference type="Proteomes" id="UP000199682"/>
    </source>
</evidence>
<dbReference type="EMBL" id="FNET01000008">
    <property type="protein sequence ID" value="SDK93013.1"/>
    <property type="molecule type" value="Genomic_DNA"/>
</dbReference>
<dbReference type="InterPro" id="IPR047928">
    <property type="entry name" value="Perm_prefix_1"/>
</dbReference>
<dbReference type="AlphaFoldDB" id="A0A1G9FXW9"/>
<reference evidence="3" key="1">
    <citation type="submission" date="2016-10" db="EMBL/GenBank/DDBJ databases">
        <authorList>
            <person name="Varghese N."/>
            <person name="Submissions S."/>
        </authorList>
    </citation>
    <scope>NUCLEOTIDE SEQUENCE [LARGE SCALE GENOMIC DNA]</scope>
    <source>
        <strain evidence="3">DSM 44796</strain>
    </source>
</reference>
<keyword evidence="1" id="KW-1133">Transmembrane helix</keyword>